<evidence type="ECO:0000313" key="1">
    <source>
        <dbReference type="EMBL" id="CBY27477.1"/>
    </source>
</evidence>
<dbReference type="HOGENOM" id="CLU_3241692_0_0_6"/>
<evidence type="ECO:0000313" key="2">
    <source>
        <dbReference type="Proteomes" id="UP000008084"/>
    </source>
</evidence>
<accession>A0A0H3NQI0</accession>
<organism evidence="1 2">
    <name type="scientific">Yersinia enterocolitica subsp. palearctica serotype O:3 (strain DSM 13030 / CIP 106945 / Y11)</name>
    <dbReference type="NCBI Taxonomy" id="930944"/>
    <lineage>
        <taxon>Bacteria</taxon>
        <taxon>Pseudomonadati</taxon>
        <taxon>Pseudomonadota</taxon>
        <taxon>Gammaproteobacteria</taxon>
        <taxon>Enterobacterales</taxon>
        <taxon>Yersiniaceae</taxon>
        <taxon>Yersinia</taxon>
    </lineage>
</organism>
<protein>
    <submittedName>
        <fullName evidence="1">Uncharacterized protein</fullName>
    </submittedName>
</protein>
<gene>
    <name evidence="1" type="ordered locus">Y11_07041</name>
</gene>
<proteinExistence type="predicted"/>
<dbReference type="AlphaFoldDB" id="A0A0H3NQI0"/>
<sequence>MITAFCLPIVAPFSLIQLPQQESLRDYVSHTDAVLASFAANNS</sequence>
<dbReference type="Proteomes" id="UP000008084">
    <property type="component" value="Chromosome"/>
</dbReference>
<reference evidence="1 2" key="1">
    <citation type="journal article" date="2011" name="J. Bacteriol.">
        <title>Complete genome sequence of Yersinia enterocolitica subsp. palearctica serogroup O:3.</title>
        <authorList>
            <person name="Batzilla J."/>
            <person name="Hoper D."/>
            <person name="Antonenka U."/>
            <person name="Heesemann J."/>
            <person name="Rakin A."/>
        </authorList>
    </citation>
    <scope>NUCLEOTIDE SEQUENCE [LARGE SCALE GENOMIC DNA]</scope>
    <source>
        <strain evidence="2">DSM 13030 / CIP 106945 / Y11</strain>
    </source>
</reference>
<dbReference type="PATRIC" id="fig|930944.6.peg.696"/>
<name>A0A0H3NQI0_YERE1</name>
<dbReference type="KEGG" id="yey:Y11_07041"/>
<dbReference type="EMBL" id="FR729477">
    <property type="protein sequence ID" value="CBY27477.1"/>
    <property type="molecule type" value="Genomic_DNA"/>
</dbReference>